<dbReference type="Proteomes" id="UP000005237">
    <property type="component" value="Unassembled WGS sequence"/>
</dbReference>
<name>A0A8R1HL25_CAEJA</name>
<dbReference type="Pfam" id="PF00085">
    <property type="entry name" value="Thioredoxin"/>
    <property type="match status" value="1"/>
</dbReference>
<dbReference type="Pfam" id="PF13848">
    <property type="entry name" value="Thioredoxin_6"/>
    <property type="match status" value="1"/>
</dbReference>
<feature type="domain" description="Thioredoxin" evidence="1">
    <location>
        <begin position="1"/>
        <end position="109"/>
    </location>
</feature>
<reference evidence="2" key="2">
    <citation type="submission" date="2022-06" db="UniProtKB">
        <authorList>
            <consortium name="EnsemblMetazoa"/>
        </authorList>
    </citation>
    <scope>IDENTIFICATION</scope>
    <source>
        <strain evidence="2">DF5081</strain>
    </source>
</reference>
<dbReference type="AlphaFoldDB" id="A0A8R1HL25"/>
<dbReference type="Gene3D" id="3.40.30.10">
    <property type="entry name" value="Glutaredoxin"/>
    <property type="match status" value="2"/>
</dbReference>
<evidence type="ECO:0000313" key="2">
    <source>
        <dbReference type="EnsemblMetazoa" id="CJA04966.1"/>
    </source>
</evidence>
<organism evidence="2 3">
    <name type="scientific">Caenorhabditis japonica</name>
    <dbReference type="NCBI Taxonomy" id="281687"/>
    <lineage>
        <taxon>Eukaryota</taxon>
        <taxon>Metazoa</taxon>
        <taxon>Ecdysozoa</taxon>
        <taxon>Nematoda</taxon>
        <taxon>Chromadorea</taxon>
        <taxon>Rhabditida</taxon>
        <taxon>Rhabditina</taxon>
        <taxon>Rhabditomorpha</taxon>
        <taxon>Rhabditoidea</taxon>
        <taxon>Rhabditidae</taxon>
        <taxon>Peloderinae</taxon>
        <taxon>Caenorhabditis</taxon>
    </lineage>
</organism>
<dbReference type="SUPFAM" id="SSF52833">
    <property type="entry name" value="Thioredoxin-like"/>
    <property type="match status" value="1"/>
</dbReference>
<dbReference type="GO" id="GO:0005793">
    <property type="term" value="C:endoplasmic reticulum-Golgi intermediate compartment"/>
    <property type="evidence" value="ECO:0007669"/>
    <property type="project" value="TreeGrafter"/>
</dbReference>
<accession>A0A8R1HL25</accession>
<dbReference type="PROSITE" id="PS51352">
    <property type="entry name" value="THIOREDOXIN_2"/>
    <property type="match status" value="1"/>
</dbReference>
<dbReference type="GO" id="GO:0006457">
    <property type="term" value="P:protein folding"/>
    <property type="evidence" value="ECO:0007669"/>
    <property type="project" value="TreeGrafter"/>
</dbReference>
<sequence>MVQIAAGNHDEVLQNSRLTFVSFTAAWCPFSRQLLTNYKEAAIEYKQKYPEKKTIWGNVDCMENEPLCEKYGIMKYPTMKVFFYGNLMAEYRGGRQADTLIEYVQKMENTTGLVHLKEAESITQWQEHVVPQKGTLILWFPRNSPPFDLILKAIALIHDRLTVIVPAEQNSLEHEQHKLWFSMDGKKVEEFNGSVTNFKEILVWVRSKSAGMVRELTFENAEEMVEEQIPMLLLFRKKGDVEVERKFVEAVRRELDDTTRAAINPLMTDSNTMVHVLSHLNRKPEQGPFLVIDQFVHTFPSPWEGDEIFAEGNIKKVCFVFV</sequence>
<evidence type="ECO:0000259" key="1">
    <source>
        <dbReference type="PROSITE" id="PS51352"/>
    </source>
</evidence>
<dbReference type="GO" id="GO:0005789">
    <property type="term" value="C:endoplasmic reticulum membrane"/>
    <property type="evidence" value="ECO:0007669"/>
    <property type="project" value="TreeGrafter"/>
</dbReference>
<reference evidence="3" key="1">
    <citation type="submission" date="2010-08" db="EMBL/GenBank/DDBJ databases">
        <authorList>
            <consortium name="Caenorhabditis japonica Sequencing Consortium"/>
            <person name="Wilson R.K."/>
        </authorList>
    </citation>
    <scope>NUCLEOTIDE SEQUENCE [LARGE SCALE GENOMIC DNA]</scope>
    <source>
        <strain evidence="3">DF5081</strain>
    </source>
</reference>
<protein>
    <submittedName>
        <fullName evidence="2">Thioredoxin domain-containing protein</fullName>
    </submittedName>
</protein>
<dbReference type="InterPro" id="IPR013766">
    <property type="entry name" value="Thioredoxin_domain"/>
</dbReference>
<dbReference type="EnsemblMetazoa" id="CJA04966.1">
    <property type="protein sequence ID" value="CJA04966.1"/>
    <property type="gene ID" value="WBGene00124169"/>
</dbReference>
<dbReference type="GO" id="GO:0003756">
    <property type="term" value="F:protein disulfide isomerase activity"/>
    <property type="evidence" value="ECO:0007669"/>
    <property type="project" value="TreeGrafter"/>
</dbReference>
<keyword evidence="3" id="KW-1185">Reference proteome</keyword>
<proteinExistence type="predicted"/>
<dbReference type="PANTHER" id="PTHR46295:SF3">
    <property type="entry name" value="THIOREDOXIN DOMAIN-CONTAINING PROTEIN"/>
    <property type="match status" value="1"/>
</dbReference>
<dbReference type="PANTHER" id="PTHR46295">
    <property type="entry name" value="ENDOPLASMIC RETICULUM RESIDENT PROTEIN 44"/>
    <property type="match status" value="1"/>
</dbReference>
<dbReference type="InterPro" id="IPR052643">
    <property type="entry name" value="ERP44"/>
</dbReference>
<dbReference type="InterPro" id="IPR036249">
    <property type="entry name" value="Thioredoxin-like_sf"/>
</dbReference>
<evidence type="ECO:0000313" key="3">
    <source>
        <dbReference type="Proteomes" id="UP000005237"/>
    </source>
</evidence>